<dbReference type="EMBL" id="RQYT01000004">
    <property type="protein sequence ID" value="RRD50708.1"/>
    <property type="molecule type" value="Genomic_DNA"/>
</dbReference>
<proteinExistence type="predicted"/>
<reference evidence="1 2" key="1">
    <citation type="submission" date="2018-11" db="EMBL/GenBank/DDBJ databases">
        <title>Genomes From Bacteria Associated with the Canine Oral Cavity: a Test Case for Automated Genome-Based Taxonomic Assignment.</title>
        <authorList>
            <person name="Coil D.A."/>
            <person name="Jospin G."/>
            <person name="Darling A.E."/>
            <person name="Wallis C."/>
            <person name="Davis I.J."/>
            <person name="Harris S."/>
            <person name="Eisen J.A."/>
            <person name="Holcombe L.J."/>
            <person name="O'Flynn C."/>
        </authorList>
    </citation>
    <scope>NUCLEOTIDE SEQUENCE [LARGE SCALE GENOMIC DNA]</scope>
    <source>
        <strain evidence="1 2">OH2822_COT-296</strain>
    </source>
</reference>
<dbReference type="GO" id="GO:0046914">
    <property type="term" value="F:transition metal ion binding"/>
    <property type="evidence" value="ECO:0007669"/>
    <property type="project" value="InterPro"/>
</dbReference>
<gene>
    <name evidence="1" type="ORF">EII35_02955</name>
</gene>
<accession>A0A3P1WXQ4</accession>
<sequence>MSEDRGFQEFTEAYAKLLVSVWTDEKVRERLKSDPHSVAGDAGLVIPADVRIRVVEAASESVEDPQEALKAYYGDFQKGLAAKGVTLAVPPAPELGTQELTPEELSAAAGGVSICCAPCCCCWKER</sequence>
<evidence type="ECO:0000313" key="1">
    <source>
        <dbReference type="EMBL" id="RRD50708.1"/>
    </source>
</evidence>
<dbReference type="Gene3D" id="3.90.330.10">
    <property type="entry name" value="Nitrile hydratase alpha /Thiocyanate hydrolase gamma"/>
    <property type="match status" value="1"/>
</dbReference>
<dbReference type="Proteomes" id="UP000280935">
    <property type="component" value="Unassembled WGS sequence"/>
</dbReference>
<organism evidence="1 2">
    <name type="scientific">Arachnia propionica</name>
    <dbReference type="NCBI Taxonomy" id="1750"/>
    <lineage>
        <taxon>Bacteria</taxon>
        <taxon>Bacillati</taxon>
        <taxon>Actinomycetota</taxon>
        <taxon>Actinomycetes</taxon>
        <taxon>Propionibacteriales</taxon>
        <taxon>Propionibacteriaceae</taxon>
        <taxon>Arachnia</taxon>
    </lineage>
</organism>
<dbReference type="GO" id="GO:0003824">
    <property type="term" value="F:catalytic activity"/>
    <property type="evidence" value="ECO:0007669"/>
    <property type="project" value="InterPro"/>
</dbReference>
<protein>
    <recommendedName>
        <fullName evidence="3">NHLP leader peptide family natural product</fullName>
    </recommendedName>
</protein>
<dbReference type="RefSeq" id="WP_125226981.1">
    <property type="nucleotide sequence ID" value="NZ_RQYT01000004.1"/>
</dbReference>
<evidence type="ECO:0000313" key="2">
    <source>
        <dbReference type="Proteomes" id="UP000280935"/>
    </source>
</evidence>
<dbReference type="SUPFAM" id="SSF56209">
    <property type="entry name" value="Nitrile hydratase alpha chain"/>
    <property type="match status" value="1"/>
</dbReference>
<dbReference type="AlphaFoldDB" id="A0A3P1WXQ4"/>
<dbReference type="OrthoDB" id="528553at2"/>
<comment type="caution">
    <text evidence="1">The sequence shown here is derived from an EMBL/GenBank/DDBJ whole genome shotgun (WGS) entry which is preliminary data.</text>
</comment>
<evidence type="ECO:0008006" key="3">
    <source>
        <dbReference type="Google" id="ProtNLM"/>
    </source>
</evidence>
<dbReference type="InterPro" id="IPR036648">
    <property type="entry name" value="CN_Hdrase_a/SCN_Hdrase_g_sf"/>
</dbReference>
<name>A0A3P1WXQ4_9ACTN</name>